<comment type="caution">
    <text evidence="1">The sequence shown here is derived from an EMBL/GenBank/DDBJ whole genome shotgun (WGS) entry which is preliminary data.</text>
</comment>
<proteinExistence type="predicted"/>
<dbReference type="RefSeq" id="WP_273941389.1">
    <property type="nucleotide sequence ID" value="NZ_CP097263.1"/>
</dbReference>
<reference evidence="1 2" key="1">
    <citation type="submission" date="2024-09" db="EMBL/GenBank/DDBJ databases">
        <authorList>
            <person name="Sun Q."/>
            <person name="Mori K."/>
        </authorList>
    </citation>
    <scope>NUCLEOTIDE SEQUENCE [LARGE SCALE GENOMIC DNA]</scope>
    <source>
        <strain evidence="1 2">TBRC 1432</strain>
    </source>
</reference>
<evidence type="ECO:0000313" key="1">
    <source>
        <dbReference type="EMBL" id="MFC0542986.1"/>
    </source>
</evidence>
<gene>
    <name evidence="1" type="ORF">ACFFH7_15915</name>
</gene>
<accession>A0ABV6MT13</accession>
<dbReference type="EMBL" id="JBHLUD010000004">
    <property type="protein sequence ID" value="MFC0542986.1"/>
    <property type="molecule type" value="Genomic_DNA"/>
</dbReference>
<protein>
    <submittedName>
        <fullName evidence="1">Uncharacterized protein</fullName>
    </submittedName>
</protein>
<organism evidence="1 2">
    <name type="scientific">Kutzneria chonburiensis</name>
    <dbReference type="NCBI Taxonomy" id="1483604"/>
    <lineage>
        <taxon>Bacteria</taxon>
        <taxon>Bacillati</taxon>
        <taxon>Actinomycetota</taxon>
        <taxon>Actinomycetes</taxon>
        <taxon>Pseudonocardiales</taxon>
        <taxon>Pseudonocardiaceae</taxon>
        <taxon>Kutzneria</taxon>
    </lineage>
</organism>
<sequence length="87" mass="10092">MNDTQPGLDEIEACLAAVVEGRISRDAADRWAGRWFVDDTLEWDELAWWALDLLYGIDMRTGPGAQYLYGDDQVRGWLAEFRRRRAE</sequence>
<keyword evidence="2" id="KW-1185">Reference proteome</keyword>
<evidence type="ECO:0000313" key="2">
    <source>
        <dbReference type="Proteomes" id="UP001589810"/>
    </source>
</evidence>
<dbReference type="Proteomes" id="UP001589810">
    <property type="component" value="Unassembled WGS sequence"/>
</dbReference>
<name>A0ABV6MT13_9PSEU</name>